<name>A0A4S2AMU7_9BACE</name>
<accession>A0A4S2AMU7</accession>
<proteinExistence type="predicted"/>
<evidence type="ECO:0000313" key="2">
    <source>
        <dbReference type="Proteomes" id="UP000310532"/>
    </source>
</evidence>
<comment type="caution">
    <text evidence="1">The sequence shown here is derived from an EMBL/GenBank/DDBJ whole genome shotgun (WGS) entry which is preliminary data.</text>
</comment>
<dbReference type="AlphaFoldDB" id="A0A4S2AMU7"/>
<reference evidence="1 2" key="1">
    <citation type="submission" date="2019-04" db="EMBL/GenBank/DDBJ databases">
        <title>Microbes associate with the intestines of laboratory mice.</title>
        <authorList>
            <person name="Navarre W."/>
            <person name="Wong E."/>
            <person name="Huang K."/>
            <person name="Tropini C."/>
            <person name="Ng K."/>
            <person name="Yu B."/>
        </authorList>
    </citation>
    <scope>NUCLEOTIDE SEQUENCE [LARGE SCALE GENOMIC DNA]</scope>
    <source>
        <strain evidence="1 2">NM69_E16B</strain>
    </source>
</reference>
<dbReference type="Proteomes" id="UP000310532">
    <property type="component" value="Unassembled WGS sequence"/>
</dbReference>
<evidence type="ECO:0000313" key="1">
    <source>
        <dbReference type="EMBL" id="TGY02468.1"/>
    </source>
</evidence>
<dbReference type="RefSeq" id="WP_136010738.1">
    <property type="nucleotide sequence ID" value="NZ_SRYZ01000033.1"/>
</dbReference>
<protein>
    <submittedName>
        <fullName evidence="1">Uncharacterized protein</fullName>
    </submittedName>
</protein>
<dbReference type="EMBL" id="SRYZ01000033">
    <property type="protein sequence ID" value="TGY02468.1"/>
    <property type="molecule type" value="Genomic_DNA"/>
</dbReference>
<gene>
    <name evidence="1" type="ORF">E5355_13285</name>
</gene>
<organism evidence="1 2">
    <name type="scientific">Bacteroides muris</name>
    <name type="common">ex Afrizal et al. 2022</name>
    <dbReference type="NCBI Taxonomy" id="2516960"/>
    <lineage>
        <taxon>Bacteria</taxon>
        <taxon>Pseudomonadati</taxon>
        <taxon>Bacteroidota</taxon>
        <taxon>Bacteroidia</taxon>
        <taxon>Bacteroidales</taxon>
        <taxon>Bacteroidaceae</taxon>
        <taxon>Bacteroides</taxon>
    </lineage>
</organism>
<keyword evidence="2" id="KW-1185">Reference proteome</keyword>
<sequence>MKVKAFFQITSIFLLTLFCLTSCKKKLEELFSSPSYVTCKLNGEKYAAHYRGVFDILEPTPDFYYNFRKGEGYFRFNFSCYPKKDNSTYRGFSIELCLFLDSPLSIEDEYTVAVLPDFHQEDIHEAIDYYKEKRQSYCVIETAPSDFPFCFGNGVVTFKQINNPNETYMGKFGFTFTPDSAPQRNDEKEMNLQGEFLITNTNRVSIEI</sequence>